<keyword evidence="3" id="KW-1185">Reference proteome</keyword>
<accession>A0ABX5KN35</accession>
<dbReference type="EMBL" id="QEOB01000009">
    <property type="protein sequence ID" value="PVX82291.1"/>
    <property type="molecule type" value="Genomic_DNA"/>
</dbReference>
<feature type="transmembrane region" description="Helical" evidence="1">
    <location>
        <begin position="273"/>
        <end position="290"/>
    </location>
</feature>
<feature type="transmembrane region" description="Helical" evidence="1">
    <location>
        <begin position="302"/>
        <end position="323"/>
    </location>
</feature>
<feature type="transmembrane region" description="Helical" evidence="1">
    <location>
        <begin position="87"/>
        <end position="107"/>
    </location>
</feature>
<proteinExistence type="predicted"/>
<dbReference type="RefSeq" id="WP_116611784.1">
    <property type="nucleotide sequence ID" value="NZ_QEOB01000009.1"/>
</dbReference>
<feature type="transmembrane region" description="Helical" evidence="1">
    <location>
        <begin position="140"/>
        <end position="156"/>
    </location>
</feature>
<protein>
    <recommendedName>
        <fullName evidence="4">Glycosyltransferase RgtA/B/C/D-like domain-containing protein</fullName>
    </recommendedName>
</protein>
<keyword evidence="1" id="KW-0812">Transmembrane</keyword>
<evidence type="ECO:0008006" key="4">
    <source>
        <dbReference type="Google" id="ProtNLM"/>
    </source>
</evidence>
<evidence type="ECO:0000313" key="3">
    <source>
        <dbReference type="Proteomes" id="UP000245712"/>
    </source>
</evidence>
<evidence type="ECO:0000313" key="2">
    <source>
        <dbReference type="EMBL" id="PVX82291.1"/>
    </source>
</evidence>
<feature type="transmembrane region" description="Helical" evidence="1">
    <location>
        <begin position="162"/>
        <end position="186"/>
    </location>
</feature>
<keyword evidence="1" id="KW-1133">Transmembrane helix</keyword>
<feature type="transmembrane region" description="Helical" evidence="1">
    <location>
        <begin position="248"/>
        <end position="266"/>
    </location>
</feature>
<reference evidence="2 3" key="1">
    <citation type="submission" date="2018-05" db="EMBL/GenBank/DDBJ databases">
        <title>Genomic Encyclopedia of Type Strains, Phase IV (KMG-V): Genome sequencing to study the core and pangenomes of soil and plant-associated prokaryotes.</title>
        <authorList>
            <person name="Whitman W."/>
        </authorList>
    </citation>
    <scope>NUCLEOTIDE SEQUENCE [LARGE SCALE GENOMIC DNA]</scope>
    <source>
        <strain evidence="2 3">SCZa-39</strain>
    </source>
</reference>
<comment type="caution">
    <text evidence="2">The sequence shown here is derived from an EMBL/GenBank/DDBJ whole genome shotgun (WGS) entry which is preliminary data.</text>
</comment>
<feature type="transmembrane region" description="Helical" evidence="1">
    <location>
        <begin position="7"/>
        <end position="27"/>
    </location>
</feature>
<name>A0ABX5KN35_9BURK</name>
<feature type="transmembrane region" description="Helical" evidence="1">
    <location>
        <begin position="335"/>
        <end position="354"/>
    </location>
</feature>
<sequence>MKLEKQTWRLCALGIISAIIYVFSIHFRMGNALPDDAAFFLRYAENMAHGEYWVWNLGESPVWGASAPLFPLLLILPLKLGVDPTAAIIWTSTFVSVVSLTACSLMLAERFGLLAGIAFTVLSSLDTGLMYFAGSGLESPLTYAMLVFALYALLYRKSDVMVGLAAGLLAVQKLDLVPVAGLLLIAHFVMLRKLAWRGVFVALIIAATWYCFARFWFGAPVPNSFLTKAFHQNDFHRSIEWTWFANSLLFRFSHWIYVLLACLGIWKCSKRHFPVVLFALGAMCVHVAAYSIKYPFEPYDWYYMPALMLLTVLASLGVAQVASIVQLKKNLPEQFAGICGVALLLAIVVHLWSFERADTESRINWLNTVEFDRAEAGRWVNEHTPQYFKVATAWGNPALYSGRYVYDWSFLNRHYESGNLIEKYRPEIIIMQNAEDSTPKRPAKLSDDYEAVRVFDSGLAAGEGNIFFVVYARKDLIGKITGVSFPLKTACKSEDDCDKYQPLSLQKATSITLHSPASETSSLCAVDLVNDVLFAQSKQIHRAHPVTISGWSIMSGDVKALPEEVHLEFSNGTAAYSVRARSQYPRADVPHALNLPVALTNSGFRVLADLSTLTDGNYSLSVVMTRGNTRQTCGPFPVALSQ</sequence>
<organism evidence="2 3">
    <name type="scientific">Paraburkholderia unamae</name>
    <dbReference type="NCBI Taxonomy" id="219649"/>
    <lineage>
        <taxon>Bacteria</taxon>
        <taxon>Pseudomonadati</taxon>
        <taxon>Pseudomonadota</taxon>
        <taxon>Betaproteobacteria</taxon>
        <taxon>Burkholderiales</taxon>
        <taxon>Burkholderiaceae</taxon>
        <taxon>Paraburkholderia</taxon>
    </lineage>
</organism>
<keyword evidence="1" id="KW-0472">Membrane</keyword>
<feature type="transmembrane region" description="Helical" evidence="1">
    <location>
        <begin position="198"/>
        <end position="217"/>
    </location>
</feature>
<gene>
    <name evidence="2" type="ORF">C7402_109144</name>
</gene>
<evidence type="ECO:0000256" key="1">
    <source>
        <dbReference type="SAM" id="Phobius"/>
    </source>
</evidence>
<dbReference type="Proteomes" id="UP000245712">
    <property type="component" value="Unassembled WGS sequence"/>
</dbReference>